<feature type="region of interest" description="Disordered" evidence="1">
    <location>
        <begin position="1"/>
        <end position="59"/>
    </location>
</feature>
<protein>
    <submittedName>
        <fullName evidence="2">Uncharacterized protein</fullName>
    </submittedName>
</protein>
<comment type="caution">
    <text evidence="2">The sequence shown here is derived from an EMBL/GenBank/DDBJ whole genome shotgun (WGS) entry which is preliminary data.</text>
</comment>
<proteinExistence type="predicted"/>
<feature type="compositionally biased region" description="Polar residues" evidence="1">
    <location>
        <begin position="141"/>
        <end position="156"/>
    </location>
</feature>
<feature type="compositionally biased region" description="Polar residues" evidence="1">
    <location>
        <begin position="109"/>
        <end position="120"/>
    </location>
</feature>
<dbReference type="AlphaFoldDB" id="A0AA39L9U5"/>
<feature type="compositionally biased region" description="Polar residues" evidence="1">
    <location>
        <begin position="9"/>
        <end position="24"/>
    </location>
</feature>
<evidence type="ECO:0000256" key="1">
    <source>
        <dbReference type="SAM" id="MobiDB-lite"/>
    </source>
</evidence>
<dbReference type="Pfam" id="PF12855">
    <property type="entry name" value="Ecl1"/>
    <property type="match status" value="1"/>
</dbReference>
<evidence type="ECO:0000313" key="2">
    <source>
        <dbReference type="EMBL" id="KAK0389373.1"/>
    </source>
</evidence>
<feature type="region of interest" description="Disordered" evidence="1">
    <location>
        <begin position="168"/>
        <end position="187"/>
    </location>
</feature>
<feature type="compositionally biased region" description="Basic and acidic residues" evidence="1">
    <location>
        <begin position="45"/>
        <end position="54"/>
    </location>
</feature>
<keyword evidence="3" id="KW-1185">Reference proteome</keyword>
<reference evidence="2" key="1">
    <citation type="submission" date="2022-10" db="EMBL/GenBank/DDBJ databases">
        <title>Determination and structural analysis of whole genome sequence of Sarocladium strictum F4-1.</title>
        <authorList>
            <person name="Hu L."/>
            <person name="Jiang Y."/>
        </authorList>
    </citation>
    <scope>NUCLEOTIDE SEQUENCE</scope>
    <source>
        <strain evidence="2">F4-1</strain>
    </source>
</reference>
<evidence type="ECO:0000313" key="3">
    <source>
        <dbReference type="Proteomes" id="UP001175261"/>
    </source>
</evidence>
<name>A0AA39L9U5_SARSR</name>
<feature type="region of interest" description="Disordered" evidence="1">
    <location>
        <begin position="242"/>
        <end position="263"/>
    </location>
</feature>
<feature type="region of interest" description="Disordered" evidence="1">
    <location>
        <begin position="95"/>
        <end position="157"/>
    </location>
</feature>
<organism evidence="2 3">
    <name type="scientific">Sarocladium strictum</name>
    <name type="common">Black bundle disease fungus</name>
    <name type="synonym">Acremonium strictum</name>
    <dbReference type="NCBI Taxonomy" id="5046"/>
    <lineage>
        <taxon>Eukaryota</taxon>
        <taxon>Fungi</taxon>
        <taxon>Dikarya</taxon>
        <taxon>Ascomycota</taxon>
        <taxon>Pezizomycotina</taxon>
        <taxon>Sordariomycetes</taxon>
        <taxon>Hypocreomycetidae</taxon>
        <taxon>Hypocreales</taxon>
        <taxon>Sarocladiaceae</taxon>
        <taxon>Sarocladium</taxon>
    </lineage>
</organism>
<feature type="compositionally biased region" description="Basic residues" evidence="1">
    <location>
        <begin position="28"/>
        <end position="44"/>
    </location>
</feature>
<accession>A0AA39L9U5</accession>
<feature type="compositionally biased region" description="Low complexity" evidence="1">
    <location>
        <begin position="96"/>
        <end position="108"/>
    </location>
</feature>
<dbReference type="Proteomes" id="UP001175261">
    <property type="component" value="Unassembled WGS sequence"/>
</dbReference>
<sequence length="263" mass="29019">MPHQRRRSGNTSMTDVRRSVTASDPSKPRRPGLSRKHTPQKLGRSHRERERDWTDSWDEERESFPQYCMTCEKQFMQHDEKQLYCSESCRRIDQNSSSSSVTLSSNYSTFHSSTPYQSTPEPRDIIPRATPSRPSSLYMHNDTSPPESPSTAYAQHSSAALSALRSLTLGGARPPSPTSSPTGAGGIGIWPFTRSAATSPSTSYTRPSAGFFSSTYDTSAYHHGPAYGYGYGYGDEGRPLPSRHAGGYGRPKSIELVTPTLGQ</sequence>
<gene>
    <name evidence="2" type="ORF">NLU13_2948</name>
</gene>
<dbReference type="EMBL" id="JAPDFR010000002">
    <property type="protein sequence ID" value="KAK0389373.1"/>
    <property type="molecule type" value="Genomic_DNA"/>
</dbReference>
<dbReference type="InterPro" id="IPR024368">
    <property type="entry name" value="Ecl1/2/3"/>
</dbReference>